<feature type="region of interest" description="Disordered" evidence="1">
    <location>
        <begin position="128"/>
        <end position="149"/>
    </location>
</feature>
<dbReference type="GO" id="GO:0005085">
    <property type="term" value="F:guanyl-nucleotide exchange factor activity"/>
    <property type="evidence" value="ECO:0007669"/>
    <property type="project" value="InterPro"/>
</dbReference>
<reference evidence="3 4" key="1">
    <citation type="submission" date="2016-07" db="EMBL/GenBank/DDBJ databases">
        <title>Pervasive Adenine N6-methylation of Active Genes in Fungi.</title>
        <authorList>
            <consortium name="DOE Joint Genome Institute"/>
            <person name="Mondo S.J."/>
            <person name="Dannebaum R.O."/>
            <person name="Kuo R.C."/>
            <person name="Labutti K."/>
            <person name="Haridas S."/>
            <person name="Kuo A."/>
            <person name="Salamov A."/>
            <person name="Ahrendt S.R."/>
            <person name="Lipzen A."/>
            <person name="Sullivan W."/>
            <person name="Andreopoulos W.B."/>
            <person name="Clum A."/>
            <person name="Lindquist E."/>
            <person name="Daum C."/>
            <person name="Ramamoorthy G.K."/>
            <person name="Gryganskyi A."/>
            <person name="Culley D."/>
            <person name="Magnuson J.K."/>
            <person name="James T.Y."/>
            <person name="O'Malley M.A."/>
            <person name="Stajich J.E."/>
            <person name="Spatafora J.W."/>
            <person name="Visel A."/>
            <person name="Grigoriev I.V."/>
        </authorList>
    </citation>
    <scope>NUCLEOTIDE SEQUENCE [LARGE SCALE GENOMIC DNA]</scope>
    <source>
        <strain evidence="3 4">JEL800</strain>
    </source>
</reference>
<dbReference type="SUPFAM" id="SSF48065">
    <property type="entry name" value="DBL homology domain (DH-domain)"/>
    <property type="match status" value="1"/>
</dbReference>
<dbReference type="SMART" id="SM00325">
    <property type="entry name" value="RhoGEF"/>
    <property type="match status" value="1"/>
</dbReference>
<comment type="caution">
    <text evidence="3">The sequence shown here is derived from an EMBL/GenBank/DDBJ whole genome shotgun (WGS) entry which is preliminary data.</text>
</comment>
<dbReference type="Pfam" id="PF00621">
    <property type="entry name" value="RhoGEF"/>
    <property type="match status" value="1"/>
</dbReference>
<dbReference type="AlphaFoldDB" id="A0A1Y2CTQ0"/>
<dbReference type="InterPro" id="IPR035899">
    <property type="entry name" value="DBL_dom_sf"/>
</dbReference>
<sequence>MHEIISTENAYVADLDVLMTVFLGKIRAGNVLRGKDLSVVFGNLEGILAVNKELLRRLEERKAQHPNGVIEQIGDIFVKVTDYLKMYTMYCSNHPYALMKLQTVRQTKSIAKFLDALTLLPNAETATSRTSYSNQSKESANTLSSFANS</sequence>
<evidence type="ECO:0000313" key="4">
    <source>
        <dbReference type="Proteomes" id="UP000193642"/>
    </source>
</evidence>
<dbReference type="PROSITE" id="PS50010">
    <property type="entry name" value="DH_2"/>
    <property type="match status" value="1"/>
</dbReference>
<dbReference type="InterPro" id="IPR000219">
    <property type="entry name" value="DH_dom"/>
</dbReference>
<keyword evidence="4" id="KW-1185">Reference proteome</keyword>
<dbReference type="PANTHER" id="PTHR45834:SF3">
    <property type="entry name" value="RHO GUANINE NUCLEOTIDE EXCHANGE FACTOR 3, ISOFORM L"/>
    <property type="match status" value="1"/>
</dbReference>
<evidence type="ECO:0000313" key="3">
    <source>
        <dbReference type="EMBL" id="ORY50337.1"/>
    </source>
</evidence>
<organism evidence="3 4">
    <name type="scientific">Rhizoclosmatium globosum</name>
    <dbReference type="NCBI Taxonomy" id="329046"/>
    <lineage>
        <taxon>Eukaryota</taxon>
        <taxon>Fungi</taxon>
        <taxon>Fungi incertae sedis</taxon>
        <taxon>Chytridiomycota</taxon>
        <taxon>Chytridiomycota incertae sedis</taxon>
        <taxon>Chytridiomycetes</taxon>
        <taxon>Chytridiales</taxon>
        <taxon>Chytriomycetaceae</taxon>
        <taxon>Rhizoclosmatium</taxon>
    </lineage>
</organism>
<accession>A0A1Y2CTQ0</accession>
<evidence type="ECO:0000256" key="1">
    <source>
        <dbReference type="SAM" id="MobiDB-lite"/>
    </source>
</evidence>
<dbReference type="Proteomes" id="UP000193642">
    <property type="component" value="Unassembled WGS sequence"/>
</dbReference>
<dbReference type="Gene3D" id="1.20.900.10">
    <property type="entry name" value="Dbl homology (DH) domain"/>
    <property type="match status" value="1"/>
</dbReference>
<dbReference type="STRING" id="329046.A0A1Y2CTQ0"/>
<gene>
    <name evidence="3" type="ORF">BCR33DRAFT_526764</name>
</gene>
<protein>
    <submittedName>
        <fullName evidence="3">Dbl homology domain-containing protein</fullName>
    </submittedName>
</protein>
<evidence type="ECO:0000259" key="2">
    <source>
        <dbReference type="PROSITE" id="PS50010"/>
    </source>
</evidence>
<dbReference type="PANTHER" id="PTHR45834">
    <property type="entry name" value="RHO GUANINE NUCLEOTIDE EXCHANGE FACTOR 9-RELATED"/>
    <property type="match status" value="1"/>
</dbReference>
<dbReference type="OrthoDB" id="2154951at2759"/>
<proteinExistence type="predicted"/>
<feature type="domain" description="DH" evidence="2">
    <location>
        <begin position="1"/>
        <end position="117"/>
    </location>
</feature>
<name>A0A1Y2CTQ0_9FUNG</name>
<dbReference type="EMBL" id="MCGO01000007">
    <property type="protein sequence ID" value="ORY50337.1"/>
    <property type="molecule type" value="Genomic_DNA"/>
</dbReference>
<dbReference type="InterPro" id="IPR053086">
    <property type="entry name" value="RhoGEF_domain"/>
</dbReference>
<dbReference type="GO" id="GO:0005829">
    <property type="term" value="C:cytosol"/>
    <property type="evidence" value="ECO:0007669"/>
    <property type="project" value="TreeGrafter"/>
</dbReference>